<evidence type="ECO:0000313" key="5">
    <source>
        <dbReference type="EMBL" id="MBA2897897.1"/>
    </source>
</evidence>
<dbReference type="EMBL" id="JACDUR010000014">
    <property type="protein sequence ID" value="MBA2897897.1"/>
    <property type="molecule type" value="Genomic_DNA"/>
</dbReference>
<dbReference type="PANTHER" id="PTHR33164">
    <property type="entry name" value="TRANSCRIPTIONAL REGULATOR, MARR FAMILY"/>
    <property type="match status" value="1"/>
</dbReference>
<feature type="domain" description="HTH marR-type" evidence="4">
    <location>
        <begin position="1"/>
        <end position="145"/>
    </location>
</feature>
<dbReference type="RefSeq" id="WP_181616570.1">
    <property type="nucleotide sequence ID" value="NZ_BAABAM010000016.1"/>
</dbReference>
<keyword evidence="2 5" id="KW-0238">DNA-binding</keyword>
<proteinExistence type="predicted"/>
<keyword evidence="6" id="KW-1185">Reference proteome</keyword>
<dbReference type="Gene3D" id="1.10.10.10">
    <property type="entry name" value="Winged helix-like DNA-binding domain superfamily/Winged helix DNA-binding domain"/>
    <property type="match status" value="1"/>
</dbReference>
<evidence type="ECO:0000256" key="3">
    <source>
        <dbReference type="ARBA" id="ARBA00023163"/>
    </source>
</evidence>
<dbReference type="PROSITE" id="PS50995">
    <property type="entry name" value="HTH_MARR_2"/>
    <property type="match status" value="1"/>
</dbReference>
<dbReference type="InterPro" id="IPR023187">
    <property type="entry name" value="Tscrpt_reg_MarR-type_CS"/>
</dbReference>
<name>A0A7W0CVB4_9ACTN</name>
<dbReference type="GO" id="GO:0006950">
    <property type="term" value="P:response to stress"/>
    <property type="evidence" value="ECO:0007669"/>
    <property type="project" value="TreeGrafter"/>
</dbReference>
<protein>
    <submittedName>
        <fullName evidence="5">DNA-binding MarR family transcriptional regulator</fullName>
    </submittedName>
</protein>
<dbReference type="InterPro" id="IPR039422">
    <property type="entry name" value="MarR/SlyA-like"/>
</dbReference>
<dbReference type="PROSITE" id="PS01117">
    <property type="entry name" value="HTH_MARR_1"/>
    <property type="match status" value="1"/>
</dbReference>
<evidence type="ECO:0000256" key="1">
    <source>
        <dbReference type="ARBA" id="ARBA00023015"/>
    </source>
</evidence>
<evidence type="ECO:0000256" key="2">
    <source>
        <dbReference type="ARBA" id="ARBA00023125"/>
    </source>
</evidence>
<dbReference type="PRINTS" id="PR00598">
    <property type="entry name" value="HTHMARR"/>
</dbReference>
<dbReference type="InterPro" id="IPR036390">
    <property type="entry name" value="WH_DNA-bd_sf"/>
</dbReference>
<keyword evidence="3" id="KW-0804">Transcription</keyword>
<comment type="caution">
    <text evidence="5">The sequence shown here is derived from an EMBL/GenBank/DDBJ whole genome shotgun (WGS) entry which is preliminary data.</text>
</comment>
<dbReference type="AlphaFoldDB" id="A0A7W0CVB4"/>
<gene>
    <name evidence="5" type="ORF">HNR30_009303</name>
</gene>
<dbReference type="Pfam" id="PF01047">
    <property type="entry name" value="MarR"/>
    <property type="match status" value="1"/>
</dbReference>
<dbReference type="SUPFAM" id="SSF46785">
    <property type="entry name" value="Winged helix' DNA-binding domain"/>
    <property type="match status" value="1"/>
</dbReference>
<reference evidence="5 6" key="1">
    <citation type="submission" date="2020-07" db="EMBL/GenBank/DDBJ databases">
        <title>Genomic Encyclopedia of Type Strains, Phase IV (KMG-IV): sequencing the most valuable type-strain genomes for metagenomic binning, comparative biology and taxonomic classification.</title>
        <authorList>
            <person name="Goeker M."/>
        </authorList>
    </citation>
    <scope>NUCLEOTIDE SEQUENCE [LARGE SCALE GENOMIC DNA]</scope>
    <source>
        <strain evidence="5 6">DSM 45533</strain>
    </source>
</reference>
<keyword evidence="1" id="KW-0805">Transcription regulation</keyword>
<dbReference type="GO" id="GO:0003700">
    <property type="term" value="F:DNA-binding transcription factor activity"/>
    <property type="evidence" value="ECO:0007669"/>
    <property type="project" value="InterPro"/>
</dbReference>
<accession>A0A7W0CVB4</accession>
<dbReference type="PANTHER" id="PTHR33164:SF103">
    <property type="entry name" value="REGULATORY PROTEIN MARR"/>
    <property type="match status" value="1"/>
</dbReference>
<dbReference type="Proteomes" id="UP000530928">
    <property type="component" value="Unassembled WGS sequence"/>
</dbReference>
<evidence type="ECO:0000313" key="6">
    <source>
        <dbReference type="Proteomes" id="UP000530928"/>
    </source>
</evidence>
<dbReference type="InterPro" id="IPR000835">
    <property type="entry name" value="HTH_MarR-typ"/>
</dbReference>
<evidence type="ECO:0000259" key="4">
    <source>
        <dbReference type="PROSITE" id="PS50995"/>
    </source>
</evidence>
<sequence length="149" mass="16262">MPHAFHDPAASLTTDLRLEDAGCAFIGVWCRSQDKVAGHVPPSQLHTLETIASRPDISLRDLAEQIGSTSSSASRLCDRLVAAGLLTRSADDNDRRRVALRATAAGDQLIRDLIRQRRLDLQQVMDKMTATERDQLTRGLAAFAAASQK</sequence>
<organism evidence="5 6">
    <name type="scientific">Nonomuraea soli</name>
    <dbReference type="NCBI Taxonomy" id="1032476"/>
    <lineage>
        <taxon>Bacteria</taxon>
        <taxon>Bacillati</taxon>
        <taxon>Actinomycetota</taxon>
        <taxon>Actinomycetes</taxon>
        <taxon>Streptosporangiales</taxon>
        <taxon>Streptosporangiaceae</taxon>
        <taxon>Nonomuraea</taxon>
    </lineage>
</organism>
<dbReference type="SMART" id="SM00347">
    <property type="entry name" value="HTH_MARR"/>
    <property type="match status" value="1"/>
</dbReference>
<dbReference type="InterPro" id="IPR036388">
    <property type="entry name" value="WH-like_DNA-bd_sf"/>
</dbReference>
<dbReference type="GO" id="GO:0003677">
    <property type="term" value="F:DNA binding"/>
    <property type="evidence" value="ECO:0007669"/>
    <property type="project" value="UniProtKB-KW"/>
</dbReference>